<dbReference type="Gene3D" id="1.10.10.10">
    <property type="entry name" value="Winged helix-like DNA-binding domain superfamily/Winged helix DNA-binding domain"/>
    <property type="match status" value="1"/>
</dbReference>
<gene>
    <name evidence="3" type="ORF">CANVERA_P4165</name>
</gene>
<feature type="domain" description="RFX-type winged-helix" evidence="2">
    <location>
        <begin position="342"/>
        <end position="432"/>
    </location>
</feature>
<dbReference type="GO" id="GO:0003677">
    <property type="term" value="F:DNA binding"/>
    <property type="evidence" value="ECO:0007669"/>
    <property type="project" value="InterPro"/>
</dbReference>
<dbReference type="GO" id="GO:0006355">
    <property type="term" value="P:regulation of DNA-templated transcription"/>
    <property type="evidence" value="ECO:0007669"/>
    <property type="project" value="InterPro"/>
</dbReference>
<dbReference type="EMBL" id="CANTUO010000004">
    <property type="protein sequence ID" value="CAI5759654.1"/>
    <property type="molecule type" value="Genomic_DNA"/>
</dbReference>
<organism evidence="3 4">
    <name type="scientific">Candida verbasci</name>
    <dbReference type="NCBI Taxonomy" id="1227364"/>
    <lineage>
        <taxon>Eukaryota</taxon>
        <taxon>Fungi</taxon>
        <taxon>Dikarya</taxon>
        <taxon>Ascomycota</taxon>
        <taxon>Saccharomycotina</taxon>
        <taxon>Pichiomycetes</taxon>
        <taxon>Debaryomycetaceae</taxon>
        <taxon>Candida/Lodderomyces clade</taxon>
        <taxon>Candida</taxon>
    </lineage>
</organism>
<evidence type="ECO:0000256" key="1">
    <source>
        <dbReference type="SAM" id="MobiDB-lite"/>
    </source>
</evidence>
<feature type="compositionally biased region" description="Pro residues" evidence="1">
    <location>
        <begin position="130"/>
        <end position="144"/>
    </location>
</feature>
<keyword evidence="4" id="KW-1185">Reference proteome</keyword>
<dbReference type="Proteomes" id="UP001152885">
    <property type="component" value="Unassembled WGS sequence"/>
</dbReference>
<protein>
    <recommendedName>
        <fullName evidence="2">RFX-type winged-helix domain-containing protein</fullName>
    </recommendedName>
</protein>
<accession>A0A9W4TZZ5</accession>
<name>A0A9W4TZZ5_9ASCO</name>
<dbReference type="AlphaFoldDB" id="A0A9W4TZZ5"/>
<dbReference type="InterPro" id="IPR003150">
    <property type="entry name" value="DNA-bd_RFX"/>
</dbReference>
<dbReference type="SUPFAM" id="SSF46785">
    <property type="entry name" value="Winged helix' DNA-binding domain"/>
    <property type="match status" value="1"/>
</dbReference>
<comment type="caution">
    <text evidence="3">The sequence shown here is derived from an EMBL/GenBank/DDBJ whole genome shotgun (WGS) entry which is preliminary data.</text>
</comment>
<sequence>MSSHTSPYKGHKRQKSSISTSAFQSHFQIPNSPPLQHQTIHNLQQGYPVPQSAPASYHQDSQSFNFIGFQNHQQHIAPPLQSSSSYSRSSIDYALPPSTKASSSSDNNQHITSPLKRSASQQDIYYFDSKPPPPPIFQQPPPPSSSSSSNYCQPNIAPLFNYPPPFSHPGPSIGGGELNHSFKFGGDSNANVAGQHSHKLPTSSVRHQKNQLSISSHLTLFNLCEKQQQIPLHQPENEILQDLKSKLSTVDGSNINSYLLQVILKANSPYLLDDFYNLLYNERILPRSDFKLDKTNINTSPGITTIFESILNHFKNLDSLNLKINYHELLRNFLAIKILKDVLVQLNLNEIDEPQNYSIPRLSIYKVYYIICQKLICIYPSSTNSIPEQQKLILGQSKLGKLIKLVYPNLLIKRLGSRGESKYHYLGVLWNENIINDDIRSLCDNHELNDLNEIFNNDSNANPFLITLPKKSRKGSTIKIKKEEQEEKGQQQPEVIIESPNLSFIKPFLNYPPASCKFTILDEVNWFTKTLDSIYKSIPQIKKKFISESLFNNDNLLIPNNLLTNLVIVIKKLSDEQSILKLYLIVLLELLPFLLLIKTSSTNINFLKNLRTNLLYVINQLNNEIGSLNFNLTNSTIFIICIKKLINLNDLIITFIKLIRKDNNKISMIEDIESFLKDSKPIIKIEHEEDDENLNKPPTSLFDFNFKHNILSNDLVYTLVGFNFDPSSTANKQQIKDSLSMKFINQEINILDNFFKIDLKNFLNQTGGNSNSDNYSESILSSFELFKISSLFELIDDKLLNQQFKSKYPITIFNNFITFTFNDILKFIFLKKQENNLENQEGGSNNDGCFGSWWVFNCFVQEYLAVIGEIVGLNDCIQSS</sequence>
<reference evidence="3" key="1">
    <citation type="submission" date="2022-12" db="EMBL/GenBank/DDBJ databases">
        <authorList>
            <person name="Brejova B."/>
        </authorList>
    </citation>
    <scope>NUCLEOTIDE SEQUENCE</scope>
</reference>
<evidence type="ECO:0000259" key="2">
    <source>
        <dbReference type="PROSITE" id="PS51526"/>
    </source>
</evidence>
<dbReference type="Pfam" id="PF02257">
    <property type="entry name" value="RFX_DNA_binding"/>
    <property type="match status" value="1"/>
</dbReference>
<proteinExistence type="predicted"/>
<dbReference type="PROSITE" id="PS51526">
    <property type="entry name" value="RFX_DBD"/>
    <property type="match status" value="1"/>
</dbReference>
<dbReference type="InterPro" id="IPR036390">
    <property type="entry name" value="WH_DNA-bd_sf"/>
</dbReference>
<feature type="region of interest" description="Disordered" evidence="1">
    <location>
        <begin position="77"/>
        <end position="152"/>
    </location>
</feature>
<feature type="compositionally biased region" description="Polar residues" evidence="1">
    <location>
        <begin position="99"/>
        <end position="112"/>
    </location>
</feature>
<evidence type="ECO:0000313" key="4">
    <source>
        <dbReference type="Proteomes" id="UP001152885"/>
    </source>
</evidence>
<evidence type="ECO:0000313" key="3">
    <source>
        <dbReference type="EMBL" id="CAI5759654.1"/>
    </source>
</evidence>
<feature type="compositionally biased region" description="Polar residues" evidence="1">
    <location>
        <begin position="16"/>
        <end position="38"/>
    </location>
</feature>
<dbReference type="InterPro" id="IPR036388">
    <property type="entry name" value="WH-like_DNA-bd_sf"/>
</dbReference>
<feature type="region of interest" description="Disordered" evidence="1">
    <location>
        <begin position="1"/>
        <end position="38"/>
    </location>
</feature>
<dbReference type="OrthoDB" id="4084610at2759"/>